<dbReference type="PANTHER" id="PTHR19143">
    <property type="entry name" value="FIBRINOGEN/TENASCIN/ANGIOPOEITIN"/>
    <property type="match status" value="1"/>
</dbReference>
<reference evidence="3" key="1">
    <citation type="submission" date="2018-11" db="EMBL/GenBank/DDBJ databases">
        <authorList>
            <person name="Alioto T."/>
            <person name="Alioto T."/>
        </authorList>
    </citation>
    <scope>NUCLEOTIDE SEQUENCE</scope>
</reference>
<evidence type="ECO:0000256" key="1">
    <source>
        <dbReference type="SAM" id="SignalP"/>
    </source>
</evidence>
<dbReference type="InterPro" id="IPR002181">
    <property type="entry name" value="Fibrinogen_a/b/g_C_dom"/>
</dbReference>
<dbReference type="EMBL" id="UYJE01003973">
    <property type="protein sequence ID" value="VDI23880.1"/>
    <property type="molecule type" value="Genomic_DNA"/>
</dbReference>
<keyword evidence="4" id="KW-1185">Reference proteome</keyword>
<evidence type="ECO:0000259" key="2">
    <source>
        <dbReference type="PROSITE" id="PS51406"/>
    </source>
</evidence>
<keyword evidence="1" id="KW-0732">Signal</keyword>
<dbReference type="InterPro" id="IPR050373">
    <property type="entry name" value="Fibrinogen_C-term_domain"/>
</dbReference>
<dbReference type="GO" id="GO:0005615">
    <property type="term" value="C:extracellular space"/>
    <property type="evidence" value="ECO:0007669"/>
    <property type="project" value="TreeGrafter"/>
</dbReference>
<gene>
    <name evidence="3" type="ORF">MGAL_10B090976</name>
</gene>
<dbReference type="InterPro" id="IPR036056">
    <property type="entry name" value="Fibrinogen-like_C"/>
</dbReference>
<dbReference type="InterPro" id="IPR014716">
    <property type="entry name" value="Fibrinogen_a/b/g_C_1"/>
</dbReference>
<feature type="domain" description="Fibrinogen C-terminal" evidence="2">
    <location>
        <begin position="11"/>
        <end position="239"/>
    </location>
</feature>
<sequence length="239" mass="27726">MKIYAYFLFFLTFVTKVIWCDTEAKMKILGSLTATDMEVIKEKLDKIQNLVSNITFCRCNPHGKGEWTVIQKRYDGSVEFNRNWKDYENGFGDKHGEFWLGNKNIAQLTSVGNHELRIDVEDWDGNKRYAVYNSFSIGDASTKYRLSISNYSGNAGDGMSYFNGMKFTTSDQDNDKHGHINCANYSYFNGGWWYNKCWTGNEAILNGHYTHRNNPYQGIIYKSFKKTSLKKSTMKIRKV</sequence>
<dbReference type="CDD" id="cd00087">
    <property type="entry name" value="FReD"/>
    <property type="match status" value="1"/>
</dbReference>
<dbReference type="OrthoDB" id="6094292at2759"/>
<evidence type="ECO:0000313" key="4">
    <source>
        <dbReference type="Proteomes" id="UP000596742"/>
    </source>
</evidence>
<evidence type="ECO:0000313" key="3">
    <source>
        <dbReference type="EMBL" id="VDI23880.1"/>
    </source>
</evidence>
<dbReference type="PROSITE" id="PS51406">
    <property type="entry name" value="FIBRINOGEN_C_2"/>
    <property type="match status" value="1"/>
</dbReference>
<dbReference type="Proteomes" id="UP000596742">
    <property type="component" value="Unassembled WGS sequence"/>
</dbReference>
<organism evidence="3 4">
    <name type="scientific">Mytilus galloprovincialis</name>
    <name type="common">Mediterranean mussel</name>
    <dbReference type="NCBI Taxonomy" id="29158"/>
    <lineage>
        <taxon>Eukaryota</taxon>
        <taxon>Metazoa</taxon>
        <taxon>Spiralia</taxon>
        <taxon>Lophotrochozoa</taxon>
        <taxon>Mollusca</taxon>
        <taxon>Bivalvia</taxon>
        <taxon>Autobranchia</taxon>
        <taxon>Pteriomorphia</taxon>
        <taxon>Mytilida</taxon>
        <taxon>Mytiloidea</taxon>
        <taxon>Mytilidae</taxon>
        <taxon>Mytilinae</taxon>
        <taxon>Mytilus</taxon>
    </lineage>
</organism>
<dbReference type="Gene3D" id="3.90.215.10">
    <property type="entry name" value="Gamma Fibrinogen, chain A, domain 1"/>
    <property type="match status" value="1"/>
</dbReference>
<protein>
    <recommendedName>
        <fullName evidence="2">Fibrinogen C-terminal domain-containing protein</fullName>
    </recommendedName>
</protein>
<comment type="caution">
    <text evidence="3">The sequence shown here is derived from an EMBL/GenBank/DDBJ whole genome shotgun (WGS) entry which is preliminary data.</text>
</comment>
<dbReference type="AlphaFoldDB" id="A0A8B6DR46"/>
<accession>A0A8B6DR46</accession>
<feature type="chain" id="PRO_5032589287" description="Fibrinogen C-terminal domain-containing protein" evidence="1">
    <location>
        <begin position="20"/>
        <end position="239"/>
    </location>
</feature>
<proteinExistence type="predicted"/>
<dbReference type="Pfam" id="PF00147">
    <property type="entry name" value="Fibrinogen_C"/>
    <property type="match status" value="1"/>
</dbReference>
<name>A0A8B6DR46_MYTGA</name>
<dbReference type="SUPFAM" id="SSF56496">
    <property type="entry name" value="Fibrinogen C-terminal domain-like"/>
    <property type="match status" value="1"/>
</dbReference>
<dbReference type="PANTHER" id="PTHR19143:SF327">
    <property type="entry name" value="FI21813P1-RELATED"/>
    <property type="match status" value="1"/>
</dbReference>
<feature type="signal peptide" evidence="1">
    <location>
        <begin position="1"/>
        <end position="19"/>
    </location>
</feature>
<dbReference type="SMART" id="SM00186">
    <property type="entry name" value="FBG"/>
    <property type="match status" value="1"/>
</dbReference>